<evidence type="ECO:0000313" key="1">
    <source>
        <dbReference type="EMBL" id="QSG14616.1"/>
    </source>
</evidence>
<dbReference type="EMBL" id="CP064791">
    <property type="protein sequence ID" value="QSG14616.1"/>
    <property type="molecule type" value="Genomic_DNA"/>
</dbReference>
<organism evidence="1 2">
    <name type="scientific">Halapricum desulfuricans</name>
    <dbReference type="NCBI Taxonomy" id="2841257"/>
    <lineage>
        <taxon>Archaea</taxon>
        <taxon>Methanobacteriati</taxon>
        <taxon>Methanobacteriota</taxon>
        <taxon>Stenosarchaea group</taxon>
        <taxon>Halobacteria</taxon>
        <taxon>Halobacteriales</taxon>
        <taxon>Haloarculaceae</taxon>
        <taxon>Halapricum</taxon>
    </lineage>
</organism>
<sequence>MAEFTLLEIHLDDASIDSYADGVAALPFSSISLDDEYDRGDDELDALETDGSSGFPWKAIALVAVLTLTAVLAYKRLAGG</sequence>
<dbReference type="RefSeq" id="WP_229122664.1">
    <property type="nucleotide sequence ID" value="NZ_CP064791.1"/>
</dbReference>
<gene>
    <name evidence="1" type="ORF">HSEST_1082</name>
</gene>
<dbReference type="Proteomes" id="UP000663292">
    <property type="component" value="Chromosome"/>
</dbReference>
<reference evidence="1 2" key="1">
    <citation type="submission" date="2020-11" db="EMBL/GenBank/DDBJ databases">
        <title>Carbohydrate-dependent, anaerobic sulfur respiration: A novel catabolism in halophilic archaea.</title>
        <authorList>
            <person name="Sorokin D.Y."/>
            <person name="Messina E."/>
            <person name="Smedile F."/>
            <person name="La Cono V."/>
            <person name="Hallsworth J.E."/>
            <person name="Yakimov M.M."/>
        </authorList>
    </citation>
    <scope>NUCLEOTIDE SEQUENCE [LARGE SCALE GENOMIC DNA]</scope>
    <source>
        <strain evidence="1 2">HSR-Est</strain>
    </source>
</reference>
<protein>
    <submittedName>
        <fullName evidence="1">Uncharacterized protein</fullName>
    </submittedName>
</protein>
<name>A0A897NWX1_9EURY</name>
<proteinExistence type="predicted"/>
<keyword evidence="2" id="KW-1185">Reference proteome</keyword>
<dbReference type="AlphaFoldDB" id="A0A897NWX1"/>
<accession>A0A897NWX1</accession>
<dbReference type="GeneID" id="68857716"/>
<evidence type="ECO:0000313" key="2">
    <source>
        <dbReference type="Proteomes" id="UP000663292"/>
    </source>
</evidence>